<feature type="compositionally biased region" description="Polar residues" evidence="5">
    <location>
        <begin position="308"/>
        <end position="320"/>
    </location>
</feature>
<feature type="transmembrane region" description="Helical" evidence="6">
    <location>
        <begin position="44"/>
        <end position="69"/>
    </location>
</feature>
<dbReference type="Gene3D" id="1.20.1070.10">
    <property type="entry name" value="Rhodopsin 7-helix transmembrane proteins"/>
    <property type="match status" value="1"/>
</dbReference>
<accession>A0ABM0ZVL9</accession>
<feature type="transmembrane region" description="Helical" evidence="6">
    <location>
        <begin position="332"/>
        <end position="354"/>
    </location>
</feature>
<evidence type="ECO:0000256" key="6">
    <source>
        <dbReference type="SAM" id="Phobius"/>
    </source>
</evidence>
<protein>
    <submittedName>
        <fullName evidence="9">Uncharacterized protein LOC106011207</fullName>
    </submittedName>
</protein>
<keyword evidence="2 6" id="KW-0812">Transmembrane</keyword>
<keyword evidence="4 6" id="KW-0472">Membrane</keyword>
<evidence type="ECO:0000256" key="1">
    <source>
        <dbReference type="ARBA" id="ARBA00004370"/>
    </source>
</evidence>
<evidence type="ECO:0000256" key="4">
    <source>
        <dbReference type="ARBA" id="ARBA00023136"/>
    </source>
</evidence>
<dbReference type="SUPFAM" id="SSF81321">
    <property type="entry name" value="Family A G protein-coupled receptor-like"/>
    <property type="match status" value="1"/>
</dbReference>
<evidence type="ECO:0000256" key="2">
    <source>
        <dbReference type="ARBA" id="ARBA00022692"/>
    </source>
</evidence>
<feature type="transmembrane region" description="Helical" evidence="6">
    <location>
        <begin position="12"/>
        <end position="37"/>
    </location>
</feature>
<dbReference type="InterPro" id="IPR000276">
    <property type="entry name" value="GPCR_Rhodpsn"/>
</dbReference>
<dbReference type="Pfam" id="PF00001">
    <property type="entry name" value="7tm_1"/>
    <property type="match status" value="1"/>
</dbReference>
<dbReference type="PANTHER" id="PTHR46641">
    <property type="entry name" value="FMRFAMIDE RECEPTOR-RELATED"/>
    <property type="match status" value="1"/>
</dbReference>
<feature type="region of interest" description="Disordered" evidence="5">
    <location>
        <begin position="216"/>
        <end position="320"/>
    </location>
</feature>
<comment type="subcellular location">
    <subcellularLocation>
        <location evidence="1">Membrane</location>
    </subcellularLocation>
</comment>
<dbReference type="PROSITE" id="PS00237">
    <property type="entry name" value="G_PROTEIN_RECEP_F1_1"/>
    <property type="match status" value="1"/>
</dbReference>
<feature type="domain" description="G-protein coupled receptors family 1 profile" evidence="7">
    <location>
        <begin position="28"/>
        <end position="391"/>
    </location>
</feature>
<name>A0ABM0ZVL9_APLCA</name>
<dbReference type="RefSeq" id="XP_012935468.1">
    <property type="nucleotide sequence ID" value="XM_013080014.1"/>
</dbReference>
<feature type="compositionally biased region" description="Basic and acidic residues" evidence="5">
    <location>
        <begin position="263"/>
        <end position="280"/>
    </location>
</feature>
<keyword evidence="8" id="KW-1185">Reference proteome</keyword>
<reference evidence="9" key="1">
    <citation type="submission" date="2025-08" db="UniProtKB">
        <authorList>
            <consortium name="RefSeq"/>
        </authorList>
    </citation>
    <scope>IDENTIFICATION</scope>
</reference>
<dbReference type="GeneID" id="106011207"/>
<dbReference type="PROSITE" id="PS50262">
    <property type="entry name" value="G_PROTEIN_RECEP_F1_2"/>
    <property type="match status" value="1"/>
</dbReference>
<dbReference type="PANTHER" id="PTHR46641:SF18">
    <property type="entry name" value="G-PROTEIN COUPLED RECEPTORS FAMILY 1 PROFILE DOMAIN-CONTAINING PROTEIN"/>
    <property type="match status" value="1"/>
</dbReference>
<feature type="compositionally biased region" description="Basic and acidic residues" evidence="5">
    <location>
        <begin position="290"/>
        <end position="307"/>
    </location>
</feature>
<evidence type="ECO:0000256" key="3">
    <source>
        <dbReference type="ARBA" id="ARBA00022989"/>
    </source>
</evidence>
<dbReference type="InterPro" id="IPR052954">
    <property type="entry name" value="GPCR-Ligand_Int"/>
</dbReference>
<sequence>MGSLSVEQIEFYVSAFVTLPLALLGLGANVINAIIFLKQGAQDCVSVCLLALSLSDFASVLNGGVAYLYNVLVHLDVVSIIDPVAFNFVMSYGCAMFYDLSQGIVAFVTVERCLCVAMPLKFRDIFTFRRSVLAMTVMYAFTIAAYVPHLVTSGLSWRRDPSTNTSRVTLWLSENRAATELYLKVFIYVTMPTVYQVVVLLCTYVMINGLQRSSKFREGEKTRKKAAGPDGSAQTSHSHMVLQSPSEAKTGTARTQGSQTNSRDTRHQEKESHPTNEKSPAKCSKKKDHERKGNPRNVRETIHHETTPEQTTNSRTTDTSFSHKNRRVIKTVSVLAVIFLVANTVRLVIVYAYIAEPGLGYGYSYHDVVVFLNVAVFLFQTMNSSANILVYYHFNASFRNMLRSTFCTGEK</sequence>
<keyword evidence="3 6" id="KW-1133">Transmembrane helix</keyword>
<dbReference type="InterPro" id="IPR017452">
    <property type="entry name" value="GPCR_Rhodpsn_7TM"/>
</dbReference>
<gene>
    <name evidence="9" type="primary">LOC106011207</name>
</gene>
<evidence type="ECO:0000256" key="5">
    <source>
        <dbReference type="SAM" id="MobiDB-lite"/>
    </source>
</evidence>
<evidence type="ECO:0000259" key="7">
    <source>
        <dbReference type="PROSITE" id="PS50262"/>
    </source>
</evidence>
<organism evidence="8 9">
    <name type="scientific">Aplysia californica</name>
    <name type="common">California sea hare</name>
    <dbReference type="NCBI Taxonomy" id="6500"/>
    <lineage>
        <taxon>Eukaryota</taxon>
        <taxon>Metazoa</taxon>
        <taxon>Spiralia</taxon>
        <taxon>Lophotrochozoa</taxon>
        <taxon>Mollusca</taxon>
        <taxon>Gastropoda</taxon>
        <taxon>Heterobranchia</taxon>
        <taxon>Euthyneura</taxon>
        <taxon>Tectipleura</taxon>
        <taxon>Aplysiida</taxon>
        <taxon>Aplysioidea</taxon>
        <taxon>Aplysiidae</taxon>
        <taxon>Aplysia</taxon>
    </lineage>
</organism>
<evidence type="ECO:0000313" key="8">
    <source>
        <dbReference type="Proteomes" id="UP000694888"/>
    </source>
</evidence>
<dbReference type="Proteomes" id="UP000694888">
    <property type="component" value="Unplaced"/>
</dbReference>
<evidence type="ECO:0000313" key="9">
    <source>
        <dbReference type="RefSeq" id="XP_012935468.1"/>
    </source>
</evidence>
<feature type="transmembrane region" description="Helical" evidence="6">
    <location>
        <begin position="89"/>
        <end position="110"/>
    </location>
</feature>
<proteinExistence type="predicted"/>
<feature type="transmembrane region" description="Helical" evidence="6">
    <location>
        <begin position="374"/>
        <end position="394"/>
    </location>
</feature>
<feature type="transmembrane region" description="Helical" evidence="6">
    <location>
        <begin position="185"/>
        <end position="207"/>
    </location>
</feature>
<feature type="compositionally biased region" description="Polar residues" evidence="5">
    <location>
        <begin position="232"/>
        <end position="262"/>
    </location>
</feature>
<feature type="transmembrane region" description="Helical" evidence="6">
    <location>
        <begin position="131"/>
        <end position="151"/>
    </location>
</feature>